<dbReference type="KEGG" id="pht:BLM14_14590"/>
<keyword evidence="2" id="KW-1185">Reference proteome</keyword>
<dbReference type="EMBL" id="MZMT01000053">
    <property type="protein sequence ID" value="PIO42295.1"/>
    <property type="molecule type" value="Genomic_DNA"/>
</dbReference>
<proteinExistence type="predicted"/>
<dbReference type="AlphaFoldDB" id="A0A2N9VS27"/>
<reference evidence="2" key="1">
    <citation type="journal article" date="2017" name="Int J Environ Stud">
        <title>Does the Miocene-Pliocene relict legume Oxytropis triphylla form nitrogen-fixing nodules with a combination of bacterial strains?</title>
        <authorList>
            <person name="Safronova V."/>
            <person name="Belimov A."/>
            <person name="Sazanova A."/>
            <person name="Kuznetsova I."/>
            <person name="Popova J."/>
            <person name="Andronov E."/>
            <person name="Verkhozina A."/>
            <person name="Tikhonovich I."/>
        </authorList>
    </citation>
    <scope>NUCLEOTIDE SEQUENCE [LARGE SCALE GENOMIC DNA]</scope>
    <source>
        <strain evidence="2">Tri-38</strain>
    </source>
</reference>
<dbReference type="Proteomes" id="UP000232163">
    <property type="component" value="Unassembled WGS sequence"/>
</dbReference>
<organism evidence="1 2">
    <name type="scientific">Phyllobacterium zundukense</name>
    <dbReference type="NCBI Taxonomy" id="1867719"/>
    <lineage>
        <taxon>Bacteria</taxon>
        <taxon>Pseudomonadati</taxon>
        <taxon>Pseudomonadota</taxon>
        <taxon>Alphaproteobacteria</taxon>
        <taxon>Hyphomicrobiales</taxon>
        <taxon>Phyllobacteriaceae</taxon>
        <taxon>Phyllobacterium</taxon>
    </lineage>
</organism>
<protein>
    <submittedName>
        <fullName evidence="1">Uncharacterized protein</fullName>
    </submittedName>
</protein>
<sequence length="69" mass="8153">MVRVIWASKQGKNHDYLGQYLDNIDYKSYILRCADPEPAECHARKRLKNFGIWEFAASSKSQLKSQFWD</sequence>
<evidence type="ECO:0000313" key="2">
    <source>
        <dbReference type="Proteomes" id="UP000232163"/>
    </source>
</evidence>
<gene>
    <name evidence="1" type="ORF">B5P45_25050</name>
</gene>
<comment type="caution">
    <text evidence="1">The sequence shown here is derived from an EMBL/GenBank/DDBJ whole genome shotgun (WGS) entry which is preliminary data.</text>
</comment>
<name>A0A2N9VS27_9HYPH</name>
<accession>A0A2N9VS27</accession>
<evidence type="ECO:0000313" key="1">
    <source>
        <dbReference type="EMBL" id="PIO42295.1"/>
    </source>
</evidence>